<dbReference type="Gene3D" id="3.40.50.1820">
    <property type="entry name" value="alpha/beta hydrolase"/>
    <property type="match status" value="1"/>
</dbReference>
<dbReference type="Pfam" id="PF00561">
    <property type="entry name" value="Abhydrolase_1"/>
    <property type="match status" value="1"/>
</dbReference>
<name>A0ABP9A0N3_9ACTN</name>
<keyword evidence="3" id="KW-1185">Reference proteome</keyword>
<evidence type="ECO:0000313" key="3">
    <source>
        <dbReference type="Proteomes" id="UP001501147"/>
    </source>
</evidence>
<dbReference type="PANTHER" id="PTHR43433">
    <property type="entry name" value="HYDROLASE, ALPHA/BETA FOLD FAMILY PROTEIN"/>
    <property type="match status" value="1"/>
</dbReference>
<dbReference type="Proteomes" id="UP001501147">
    <property type="component" value="Unassembled WGS sequence"/>
</dbReference>
<comment type="caution">
    <text evidence="2">The sequence shown here is derived from an EMBL/GenBank/DDBJ whole genome shotgun (WGS) entry which is preliminary data.</text>
</comment>
<sequence>MSSPAAEGPGTADHRAAPRTAPYAARLVEAVLDLAPLLQALPAPLSVPPGDGLPDAAALERVTRRLGVPPIAVGTPAAGGRAPGAETFAQVAAARLKLAGPPPEPGSTAAEGGLTDGAVDAAAARDIGRAAPPRTVKAPDGTPLRIHTTGPDAPGGPPVVLASAPGMPARLAAFWLRGLAARHRVLTVETRGLFGDPGDPGGFTEPFPGHTGLDAQADDLITAMDEAGLADAHVMGLCGGAALALAAAARHPRRVSSLSLWHGDLELGPDGPKTDHQRNLQALMGMARADPASAGLIHQGLLNAMRGSVPADIAPLALYPYADTGLFVRYSVLNGAVMDTDLRPLLPRVTAPALVVTSGDDTTAHPGGSAEVARALPGATTWTRPHGDHISVFRGAPELLARAEAFLSGPSGLAP</sequence>
<proteinExistence type="predicted"/>
<dbReference type="InterPro" id="IPR050471">
    <property type="entry name" value="AB_hydrolase"/>
</dbReference>
<dbReference type="EMBL" id="BAABJV010000003">
    <property type="protein sequence ID" value="GAA4771559.1"/>
    <property type="molecule type" value="Genomic_DNA"/>
</dbReference>
<dbReference type="InterPro" id="IPR029058">
    <property type="entry name" value="AB_hydrolase_fold"/>
</dbReference>
<organism evidence="2 3">
    <name type="scientific">Streptomyces sanyensis</name>
    <dbReference type="NCBI Taxonomy" id="568869"/>
    <lineage>
        <taxon>Bacteria</taxon>
        <taxon>Bacillati</taxon>
        <taxon>Actinomycetota</taxon>
        <taxon>Actinomycetes</taxon>
        <taxon>Kitasatosporales</taxon>
        <taxon>Streptomycetaceae</taxon>
        <taxon>Streptomyces</taxon>
    </lineage>
</organism>
<reference evidence="3" key="1">
    <citation type="journal article" date="2019" name="Int. J. Syst. Evol. Microbiol.">
        <title>The Global Catalogue of Microorganisms (GCM) 10K type strain sequencing project: providing services to taxonomists for standard genome sequencing and annotation.</title>
        <authorList>
            <consortium name="The Broad Institute Genomics Platform"/>
            <consortium name="The Broad Institute Genome Sequencing Center for Infectious Disease"/>
            <person name="Wu L."/>
            <person name="Ma J."/>
        </authorList>
    </citation>
    <scope>NUCLEOTIDE SEQUENCE [LARGE SCALE GENOMIC DNA]</scope>
    <source>
        <strain evidence="3">JCM 18324</strain>
    </source>
</reference>
<evidence type="ECO:0000313" key="2">
    <source>
        <dbReference type="EMBL" id="GAA4771559.1"/>
    </source>
</evidence>
<dbReference type="InterPro" id="IPR000073">
    <property type="entry name" value="AB_hydrolase_1"/>
</dbReference>
<protein>
    <recommendedName>
        <fullName evidence="1">AB hydrolase-1 domain-containing protein</fullName>
    </recommendedName>
</protein>
<evidence type="ECO:0000259" key="1">
    <source>
        <dbReference type="Pfam" id="PF00561"/>
    </source>
</evidence>
<gene>
    <name evidence="2" type="ORF">GCM10023329_18630</name>
</gene>
<dbReference type="SUPFAM" id="SSF53474">
    <property type="entry name" value="alpha/beta-Hydrolases"/>
    <property type="match status" value="1"/>
</dbReference>
<dbReference type="PANTHER" id="PTHR43433:SF5">
    <property type="entry name" value="AB HYDROLASE-1 DOMAIN-CONTAINING PROTEIN"/>
    <property type="match status" value="1"/>
</dbReference>
<dbReference type="RefSeq" id="WP_345611944.1">
    <property type="nucleotide sequence ID" value="NZ_BAABJV010000003.1"/>
</dbReference>
<feature type="domain" description="AB hydrolase-1" evidence="1">
    <location>
        <begin position="175"/>
        <end position="393"/>
    </location>
</feature>
<accession>A0ABP9A0N3</accession>